<proteinExistence type="predicted"/>
<dbReference type="EMBL" id="ML979132">
    <property type="protein sequence ID" value="KAF1920835.1"/>
    <property type="molecule type" value="Genomic_DNA"/>
</dbReference>
<feature type="compositionally biased region" description="Basic and acidic residues" evidence="1">
    <location>
        <begin position="422"/>
        <end position="438"/>
    </location>
</feature>
<evidence type="ECO:0000313" key="3">
    <source>
        <dbReference type="Proteomes" id="UP000800096"/>
    </source>
</evidence>
<dbReference type="PANTHER" id="PTHR42023:SF1">
    <property type="entry name" value="BHLH DOMAIN-CONTAINING PROTEIN"/>
    <property type="match status" value="1"/>
</dbReference>
<evidence type="ECO:0000256" key="1">
    <source>
        <dbReference type="SAM" id="MobiDB-lite"/>
    </source>
</evidence>
<accession>A0A6A5QYF7</accession>
<feature type="region of interest" description="Disordered" evidence="1">
    <location>
        <begin position="1"/>
        <end position="23"/>
    </location>
</feature>
<evidence type="ECO:0000313" key="2">
    <source>
        <dbReference type="EMBL" id="KAF1920835.1"/>
    </source>
</evidence>
<gene>
    <name evidence="2" type="ORF">BDU57DRAFT_435809</name>
</gene>
<feature type="compositionally biased region" description="Polar residues" evidence="1">
    <location>
        <begin position="301"/>
        <end position="311"/>
    </location>
</feature>
<reference evidence="2" key="1">
    <citation type="journal article" date="2020" name="Stud. Mycol.">
        <title>101 Dothideomycetes genomes: a test case for predicting lifestyles and emergence of pathogens.</title>
        <authorList>
            <person name="Haridas S."/>
            <person name="Albert R."/>
            <person name="Binder M."/>
            <person name="Bloem J."/>
            <person name="Labutti K."/>
            <person name="Salamov A."/>
            <person name="Andreopoulos B."/>
            <person name="Baker S."/>
            <person name="Barry K."/>
            <person name="Bills G."/>
            <person name="Bluhm B."/>
            <person name="Cannon C."/>
            <person name="Castanera R."/>
            <person name="Culley D."/>
            <person name="Daum C."/>
            <person name="Ezra D."/>
            <person name="Gonzalez J."/>
            <person name="Henrissat B."/>
            <person name="Kuo A."/>
            <person name="Liang C."/>
            <person name="Lipzen A."/>
            <person name="Lutzoni F."/>
            <person name="Magnuson J."/>
            <person name="Mondo S."/>
            <person name="Nolan M."/>
            <person name="Ohm R."/>
            <person name="Pangilinan J."/>
            <person name="Park H.-J."/>
            <person name="Ramirez L."/>
            <person name="Alfaro M."/>
            <person name="Sun H."/>
            <person name="Tritt A."/>
            <person name="Yoshinaga Y."/>
            <person name="Zwiers L.-H."/>
            <person name="Turgeon B."/>
            <person name="Goodwin S."/>
            <person name="Spatafora J."/>
            <person name="Crous P."/>
            <person name="Grigoriev I."/>
        </authorList>
    </citation>
    <scope>NUCLEOTIDE SEQUENCE</scope>
    <source>
        <strain evidence="2">HMLAC05119</strain>
    </source>
</reference>
<dbReference type="PANTHER" id="PTHR42023">
    <property type="entry name" value="BHLH DOMAIN-CONTAINING PROTEIN"/>
    <property type="match status" value="1"/>
</dbReference>
<feature type="region of interest" description="Disordered" evidence="1">
    <location>
        <begin position="412"/>
        <end position="444"/>
    </location>
</feature>
<feature type="region of interest" description="Disordered" evidence="1">
    <location>
        <begin position="476"/>
        <end position="540"/>
    </location>
</feature>
<keyword evidence="3" id="KW-1185">Reference proteome</keyword>
<feature type="compositionally biased region" description="Polar residues" evidence="1">
    <location>
        <begin position="84"/>
        <end position="94"/>
    </location>
</feature>
<feature type="region of interest" description="Disordered" evidence="1">
    <location>
        <begin position="251"/>
        <end position="311"/>
    </location>
</feature>
<feature type="compositionally biased region" description="Low complexity" evidence="1">
    <location>
        <begin position="522"/>
        <end position="540"/>
    </location>
</feature>
<feature type="region of interest" description="Disordered" evidence="1">
    <location>
        <begin position="54"/>
        <end position="225"/>
    </location>
</feature>
<dbReference type="OrthoDB" id="4507572at2759"/>
<dbReference type="Proteomes" id="UP000800096">
    <property type="component" value="Unassembled WGS sequence"/>
</dbReference>
<organism evidence="2 3">
    <name type="scientific">Ampelomyces quisqualis</name>
    <name type="common">Powdery mildew agent</name>
    <dbReference type="NCBI Taxonomy" id="50730"/>
    <lineage>
        <taxon>Eukaryota</taxon>
        <taxon>Fungi</taxon>
        <taxon>Dikarya</taxon>
        <taxon>Ascomycota</taxon>
        <taxon>Pezizomycotina</taxon>
        <taxon>Dothideomycetes</taxon>
        <taxon>Pleosporomycetidae</taxon>
        <taxon>Pleosporales</taxon>
        <taxon>Pleosporineae</taxon>
        <taxon>Phaeosphaeriaceae</taxon>
        <taxon>Ampelomyces</taxon>
    </lineage>
</organism>
<dbReference type="AlphaFoldDB" id="A0A6A5QYF7"/>
<name>A0A6A5QYF7_AMPQU</name>
<protein>
    <submittedName>
        <fullName evidence="2">Uncharacterized protein</fullName>
    </submittedName>
</protein>
<feature type="compositionally biased region" description="Polar residues" evidence="1">
    <location>
        <begin position="54"/>
        <end position="63"/>
    </location>
</feature>
<sequence>MWKRFQSHGREKERQPQIGNPVLLETTYDEDQLRRNLNVADVQYANHASHARTSIAQHYSSSPRDPPNYRAAEASPDWRASLAPTPSSIYSRPSNDLAHHHYQDANHPPAYEGVSPPSSPEPERYQSANPDQPRRFKSMRDVSPMDENRGKGGNSPRASNIPVLRKAPPSVQPGQTQPAQAQKFWGGKVAPDGKVRWDEYSGEPTAGNAGRTGSVSPGSYAKDVAQSTRQPMTMGYHVSVSGPRKKNVSFSERVGRMSPRPPPLETTEHEPWSRASGRSQIAPPLKDQRAIGSLKLPRKTLSPTPERSNANAPNLLAVSRSRGVGRADTGSVASIPHDLDTHDDLIKPTVPLKVGRNTLPLGIASPVSPINLQGLGIHGYPSPLTPTSRQRTDSPDTVIHEQRLAKEIPALQRIDTPPQDPVVKKATDQTPEKDRETSTSRFSWTTYNSTTTYQHSPPPSPPNLPTQIHRARVVTDPLPATSAASSILSRRRPVPQANRIGKTMPSPKPVSTKSPGTAKVHPTTSSPTSPSSASTYSTTKALPLPPTSLLASTHTAVLESALEDLRIRRSNVYRLLSDLKTAAPPNPLVTDFKRARLVEGRKRVFEDELAEIKREEYEVGIKLHRAWRKRDREEGREKGSAIWVSRVTS</sequence>